<organism evidence="1 2">
    <name type="scientific">Sporosarcina globispora</name>
    <name type="common">Bacillus globisporus</name>
    <dbReference type="NCBI Taxonomy" id="1459"/>
    <lineage>
        <taxon>Bacteria</taxon>
        <taxon>Bacillati</taxon>
        <taxon>Bacillota</taxon>
        <taxon>Bacilli</taxon>
        <taxon>Bacillales</taxon>
        <taxon>Caryophanaceae</taxon>
        <taxon>Sporosarcina</taxon>
    </lineage>
</organism>
<protein>
    <submittedName>
        <fullName evidence="1">Uncharacterized protein</fullName>
    </submittedName>
</protein>
<sequence>MNGEWTYANLNGEWEHESYYTKEDAVQAGRLEFNGEFLVGQLNGDDEELEYLVENIEEIE</sequence>
<dbReference type="AlphaFoldDB" id="A0A0M0GD86"/>
<accession>A0A0M0GD86</accession>
<proteinExistence type="predicted"/>
<dbReference type="EMBL" id="LGUF01000007">
    <property type="protein sequence ID" value="KON87391.1"/>
    <property type="molecule type" value="Genomic_DNA"/>
</dbReference>
<comment type="caution">
    <text evidence="1">The sequence shown here is derived from an EMBL/GenBank/DDBJ whole genome shotgun (WGS) entry which is preliminary data.</text>
</comment>
<evidence type="ECO:0000313" key="2">
    <source>
        <dbReference type="Proteomes" id="UP000037109"/>
    </source>
</evidence>
<gene>
    <name evidence="1" type="ORF">AF332_11515</name>
</gene>
<dbReference type="RefSeq" id="WP_053434740.1">
    <property type="nucleotide sequence ID" value="NZ_LGUF01000007.1"/>
</dbReference>
<name>A0A0M0GD86_SPOGL</name>
<keyword evidence="2" id="KW-1185">Reference proteome</keyword>
<dbReference type="Proteomes" id="UP000037109">
    <property type="component" value="Unassembled WGS sequence"/>
</dbReference>
<dbReference type="PATRIC" id="fig|1459.3.peg.2469"/>
<evidence type="ECO:0000313" key="1">
    <source>
        <dbReference type="EMBL" id="KON87391.1"/>
    </source>
</evidence>
<reference evidence="2" key="1">
    <citation type="submission" date="2015-07" db="EMBL/GenBank/DDBJ databases">
        <title>Fjat-10036 dsm4.</title>
        <authorList>
            <person name="Liu B."/>
            <person name="Wang J."/>
            <person name="Zhu Y."/>
            <person name="Liu G."/>
            <person name="Chen Q."/>
            <person name="Chen Z."/>
            <person name="Lan J."/>
            <person name="Che J."/>
            <person name="Ge C."/>
            <person name="Shi H."/>
            <person name="Pan Z."/>
            <person name="Liu X."/>
        </authorList>
    </citation>
    <scope>NUCLEOTIDE SEQUENCE [LARGE SCALE GENOMIC DNA]</scope>
    <source>
        <strain evidence="2">DSM 4</strain>
    </source>
</reference>